<reference evidence="10 11" key="1">
    <citation type="journal article" date="2019" name="Nat. Ecol. Evol.">
        <title>Megaphylogeny resolves global patterns of mushroom evolution.</title>
        <authorList>
            <person name="Varga T."/>
            <person name="Krizsan K."/>
            <person name="Foldi C."/>
            <person name="Dima B."/>
            <person name="Sanchez-Garcia M."/>
            <person name="Sanchez-Ramirez S."/>
            <person name="Szollosi G.J."/>
            <person name="Szarkandi J.G."/>
            <person name="Papp V."/>
            <person name="Albert L."/>
            <person name="Andreopoulos W."/>
            <person name="Angelini C."/>
            <person name="Antonin V."/>
            <person name="Barry K.W."/>
            <person name="Bougher N.L."/>
            <person name="Buchanan P."/>
            <person name="Buyck B."/>
            <person name="Bense V."/>
            <person name="Catcheside P."/>
            <person name="Chovatia M."/>
            <person name="Cooper J."/>
            <person name="Damon W."/>
            <person name="Desjardin D."/>
            <person name="Finy P."/>
            <person name="Geml J."/>
            <person name="Haridas S."/>
            <person name="Hughes K."/>
            <person name="Justo A."/>
            <person name="Karasinski D."/>
            <person name="Kautmanova I."/>
            <person name="Kiss B."/>
            <person name="Kocsube S."/>
            <person name="Kotiranta H."/>
            <person name="LaButti K.M."/>
            <person name="Lechner B.E."/>
            <person name="Liimatainen K."/>
            <person name="Lipzen A."/>
            <person name="Lukacs Z."/>
            <person name="Mihaltcheva S."/>
            <person name="Morgado L.N."/>
            <person name="Niskanen T."/>
            <person name="Noordeloos M.E."/>
            <person name="Ohm R.A."/>
            <person name="Ortiz-Santana B."/>
            <person name="Ovrebo C."/>
            <person name="Racz N."/>
            <person name="Riley R."/>
            <person name="Savchenko A."/>
            <person name="Shiryaev A."/>
            <person name="Soop K."/>
            <person name="Spirin V."/>
            <person name="Szebenyi C."/>
            <person name="Tomsovsky M."/>
            <person name="Tulloss R.E."/>
            <person name="Uehling J."/>
            <person name="Grigoriev I.V."/>
            <person name="Vagvolgyi C."/>
            <person name="Papp T."/>
            <person name="Martin F.M."/>
            <person name="Miettinen O."/>
            <person name="Hibbett D.S."/>
            <person name="Nagy L.G."/>
        </authorList>
    </citation>
    <scope>NUCLEOTIDE SEQUENCE [LARGE SCALE GENOMIC DNA]</scope>
    <source>
        <strain evidence="10 11">CBS 121175</strain>
    </source>
</reference>
<evidence type="ECO:0000313" key="10">
    <source>
        <dbReference type="EMBL" id="TFK24018.1"/>
    </source>
</evidence>
<dbReference type="AlphaFoldDB" id="A0A5C3L708"/>
<name>A0A5C3L708_COPMA</name>
<evidence type="ECO:0000256" key="5">
    <source>
        <dbReference type="ARBA" id="ARBA00022840"/>
    </source>
</evidence>
<evidence type="ECO:0000256" key="1">
    <source>
        <dbReference type="ARBA" id="ARBA00004123"/>
    </source>
</evidence>
<feature type="region of interest" description="Disordered" evidence="8">
    <location>
        <begin position="1"/>
        <end position="89"/>
    </location>
</feature>
<evidence type="ECO:0000256" key="6">
    <source>
        <dbReference type="ARBA" id="ARBA00023242"/>
    </source>
</evidence>
<dbReference type="InterPro" id="IPR004582">
    <property type="entry name" value="Checkpoint_prot_Rad17_Rad24"/>
</dbReference>
<gene>
    <name evidence="10" type="ORF">FA15DRAFT_687660</name>
</gene>
<feature type="compositionally biased region" description="Polar residues" evidence="8">
    <location>
        <begin position="666"/>
        <end position="675"/>
    </location>
</feature>
<comment type="similarity">
    <text evidence="2">Belongs to the rad17/RAD24 family.</text>
</comment>
<feature type="compositionally biased region" description="Acidic residues" evidence="8">
    <location>
        <begin position="739"/>
        <end position="757"/>
    </location>
</feature>
<feature type="compositionally biased region" description="Acidic residues" evidence="8">
    <location>
        <begin position="716"/>
        <end position="726"/>
    </location>
</feature>
<dbReference type="Gene3D" id="3.40.50.300">
    <property type="entry name" value="P-loop containing nucleotide triphosphate hydrolases"/>
    <property type="match status" value="1"/>
</dbReference>
<evidence type="ECO:0000256" key="3">
    <source>
        <dbReference type="ARBA" id="ARBA00022741"/>
    </source>
</evidence>
<dbReference type="GO" id="GO:0003682">
    <property type="term" value="F:chromatin binding"/>
    <property type="evidence" value="ECO:0007669"/>
    <property type="project" value="TreeGrafter"/>
</dbReference>
<accession>A0A5C3L708</accession>
<keyword evidence="7" id="KW-0131">Cell cycle</keyword>
<feature type="domain" description="Checkpoint protein RAD24-like helical bundle" evidence="9">
    <location>
        <begin position="437"/>
        <end position="546"/>
    </location>
</feature>
<dbReference type="SUPFAM" id="SSF52540">
    <property type="entry name" value="P-loop containing nucleoside triphosphate hydrolases"/>
    <property type="match status" value="1"/>
</dbReference>
<comment type="subcellular location">
    <subcellularLocation>
        <location evidence="1">Nucleus</location>
    </subcellularLocation>
</comment>
<dbReference type="GO" id="GO:0003689">
    <property type="term" value="F:DNA clamp loader activity"/>
    <property type="evidence" value="ECO:0007669"/>
    <property type="project" value="TreeGrafter"/>
</dbReference>
<dbReference type="PANTHER" id="PTHR12172:SF0">
    <property type="entry name" value="CELL CYCLE CHECKPOINT PROTEIN RAD17"/>
    <property type="match status" value="1"/>
</dbReference>
<feature type="compositionally biased region" description="Low complexity" evidence="8">
    <location>
        <begin position="227"/>
        <end position="246"/>
    </location>
</feature>
<dbReference type="Pfam" id="PF03215">
    <property type="entry name" value="Rad17"/>
    <property type="match status" value="1"/>
</dbReference>
<feature type="compositionally biased region" description="Polar residues" evidence="8">
    <location>
        <begin position="47"/>
        <end position="59"/>
    </location>
</feature>
<feature type="region of interest" description="Disordered" evidence="8">
    <location>
        <begin position="647"/>
        <end position="683"/>
    </location>
</feature>
<dbReference type="GO" id="GO:0005634">
    <property type="term" value="C:nucleus"/>
    <property type="evidence" value="ECO:0007669"/>
    <property type="project" value="UniProtKB-SubCell"/>
</dbReference>
<protein>
    <recommendedName>
        <fullName evidence="9">Checkpoint protein RAD24-like helical bundle domain-containing protein</fullName>
    </recommendedName>
</protein>
<feature type="region of interest" description="Disordered" evidence="8">
    <location>
        <begin position="227"/>
        <end position="247"/>
    </location>
</feature>
<dbReference type="EMBL" id="ML210208">
    <property type="protein sequence ID" value="TFK24018.1"/>
    <property type="molecule type" value="Genomic_DNA"/>
</dbReference>
<dbReference type="PANTHER" id="PTHR12172">
    <property type="entry name" value="CELL CYCLE CHECKPOINT PROTEIN RAD17"/>
    <property type="match status" value="1"/>
</dbReference>
<evidence type="ECO:0000256" key="4">
    <source>
        <dbReference type="ARBA" id="ARBA00022763"/>
    </source>
</evidence>
<evidence type="ECO:0000313" key="11">
    <source>
        <dbReference type="Proteomes" id="UP000307440"/>
    </source>
</evidence>
<keyword evidence="6" id="KW-0539">Nucleus</keyword>
<evidence type="ECO:0000256" key="2">
    <source>
        <dbReference type="ARBA" id="ARBA00006168"/>
    </source>
</evidence>
<evidence type="ECO:0000256" key="7">
    <source>
        <dbReference type="ARBA" id="ARBA00023306"/>
    </source>
</evidence>
<proteinExistence type="inferred from homology"/>
<dbReference type="GO" id="GO:0000077">
    <property type="term" value="P:DNA damage checkpoint signaling"/>
    <property type="evidence" value="ECO:0007669"/>
    <property type="project" value="TreeGrafter"/>
</dbReference>
<dbReference type="GO" id="GO:0006281">
    <property type="term" value="P:DNA repair"/>
    <property type="evidence" value="ECO:0007669"/>
    <property type="project" value="InterPro"/>
</dbReference>
<evidence type="ECO:0000256" key="8">
    <source>
        <dbReference type="SAM" id="MobiDB-lite"/>
    </source>
</evidence>
<dbReference type="Proteomes" id="UP000307440">
    <property type="component" value="Unassembled WGS sequence"/>
</dbReference>
<dbReference type="GO" id="GO:0033314">
    <property type="term" value="P:mitotic DNA replication checkpoint signaling"/>
    <property type="evidence" value="ECO:0007669"/>
    <property type="project" value="TreeGrafter"/>
</dbReference>
<dbReference type="OrthoDB" id="10265971at2759"/>
<feature type="region of interest" description="Disordered" evidence="8">
    <location>
        <begin position="716"/>
        <end position="757"/>
    </location>
</feature>
<keyword evidence="11" id="KW-1185">Reference proteome</keyword>
<sequence>MPPKSSQAQVPKKASTKPSKVTNVVKLGSQPQTSSAAKKRFDPLTAFRNTPPSSQNSVEKPQEKVKPPVTSTSASKKGKGKGKEKATGRSFLRPTADQLWVDLYEPTTEAELAVHIRKVEDVRHWLIEAFEGGPTGKLRKYRRILALTGPAGTGKTSTLQVLSRELGFEIVEWRNAIGESSSAAAARPWDESSQDYHALRDYDDSESLFAKFSTFFNRAARGQNLSFCSSSSTQKPPSASSSTHSPPLKKRQIVLLEDLPNVLHQKTQSSFHDLLRAFVESPINPDVNAPAVPVVIIISDTGLRGEARDERIASGFGAGRDSEQIVDVRSVIPRELLQGPYVTQILFNPIASTLMRKALTALIQTHSKQHSDDDTFFKPSKQVLDMVVESANGDIRSAIMGLQFACVVEAPRGKAKLSPGNGAGKGDFVVEAVTRREQSLALFHLIGKVLYNKRKGDIPSSSAKAKDIQKDKELDAQLIDPPGLPEYLAEHERRASRVDIDTIYADSPIDSSLFSLYIHQNYPQFCNEVEEVEGVADWLSWIDSSGGEAWYQANPHQFHLLTLGTIHSLPSPVVRRSQKTYKPEFFDVLQKEKDARDAVRATREWVVAEDMRLNPEARRVCAWGANEVVLELGTILKLRDRGLGPVSVAGSTPTTSPPNQTPTISASPANSTNAPVTARLSRPPRAHRLFTTHLFTKHSSGSPGAAQVNERDAVDLDEGNNDEDDERGCTGAGGGYSLEGEDAEGGWLEGDDIEDFD</sequence>
<organism evidence="10 11">
    <name type="scientific">Coprinopsis marcescibilis</name>
    <name type="common">Agaric fungus</name>
    <name type="synonym">Psathyrella marcescibilis</name>
    <dbReference type="NCBI Taxonomy" id="230819"/>
    <lineage>
        <taxon>Eukaryota</taxon>
        <taxon>Fungi</taxon>
        <taxon>Dikarya</taxon>
        <taxon>Basidiomycota</taxon>
        <taxon>Agaricomycotina</taxon>
        <taxon>Agaricomycetes</taxon>
        <taxon>Agaricomycetidae</taxon>
        <taxon>Agaricales</taxon>
        <taxon>Agaricineae</taxon>
        <taxon>Psathyrellaceae</taxon>
        <taxon>Coprinopsis</taxon>
    </lineage>
</organism>
<keyword evidence="5" id="KW-0067">ATP-binding</keyword>
<evidence type="ECO:0000259" key="9">
    <source>
        <dbReference type="Pfam" id="PF25812"/>
    </source>
</evidence>
<dbReference type="STRING" id="230819.A0A5C3L708"/>
<dbReference type="GO" id="GO:0005524">
    <property type="term" value="F:ATP binding"/>
    <property type="evidence" value="ECO:0007669"/>
    <property type="project" value="UniProtKB-KW"/>
</dbReference>
<dbReference type="InterPro" id="IPR057927">
    <property type="entry name" value="RAD24-like_helical"/>
</dbReference>
<keyword evidence="3" id="KW-0547">Nucleotide-binding</keyword>
<dbReference type="InterPro" id="IPR027417">
    <property type="entry name" value="P-loop_NTPase"/>
</dbReference>
<dbReference type="Pfam" id="PF25812">
    <property type="entry name" value="RAD24_helical"/>
    <property type="match status" value="1"/>
</dbReference>
<keyword evidence="4" id="KW-0227">DNA damage</keyword>